<evidence type="ECO:0000313" key="2">
    <source>
        <dbReference type="EMBL" id="TSI16069.1"/>
    </source>
</evidence>
<accession>A0A556CF42</accession>
<evidence type="ECO:0000313" key="3">
    <source>
        <dbReference type="Proteomes" id="UP000316406"/>
    </source>
</evidence>
<reference evidence="2 3" key="1">
    <citation type="submission" date="2019-07" db="EMBL/GenBank/DDBJ databases">
        <title>Draft genome sequence of Brevibacterium aurantiacum XU54 isolated from Xinjiang China.</title>
        <authorList>
            <person name="Xu X."/>
        </authorList>
    </citation>
    <scope>NUCLEOTIDE SEQUENCE [LARGE SCALE GENOMIC DNA]</scope>
    <source>
        <strain evidence="2 3">XU54</strain>
    </source>
</reference>
<dbReference type="Proteomes" id="UP000316406">
    <property type="component" value="Unassembled WGS sequence"/>
</dbReference>
<keyword evidence="2" id="KW-0489">Methyltransferase</keyword>
<dbReference type="EMBL" id="VLTK01000005">
    <property type="protein sequence ID" value="TSI16069.1"/>
    <property type="molecule type" value="Genomic_DNA"/>
</dbReference>
<keyword evidence="2" id="KW-0808">Transferase</keyword>
<organism evidence="2 3">
    <name type="scientific">Brevibacterium aurantiacum</name>
    <dbReference type="NCBI Taxonomy" id="273384"/>
    <lineage>
        <taxon>Bacteria</taxon>
        <taxon>Bacillati</taxon>
        <taxon>Actinomycetota</taxon>
        <taxon>Actinomycetes</taxon>
        <taxon>Micrococcales</taxon>
        <taxon>Brevibacteriaceae</taxon>
        <taxon>Brevibacterium</taxon>
    </lineage>
</organism>
<dbReference type="AlphaFoldDB" id="A0A556CF42"/>
<dbReference type="PANTHER" id="PTHR18895:SF74">
    <property type="entry name" value="MTRF1L RELEASE FACTOR GLUTAMINE METHYLTRANSFERASE"/>
    <property type="match status" value="1"/>
</dbReference>
<dbReference type="InterPro" id="IPR050320">
    <property type="entry name" value="N5-glutamine_MTase"/>
</dbReference>
<dbReference type="Pfam" id="PF05175">
    <property type="entry name" value="MTS"/>
    <property type="match status" value="1"/>
</dbReference>
<keyword evidence="3" id="KW-1185">Reference proteome</keyword>
<dbReference type="GO" id="GO:0032259">
    <property type="term" value="P:methylation"/>
    <property type="evidence" value="ECO:0007669"/>
    <property type="project" value="UniProtKB-KW"/>
</dbReference>
<proteinExistence type="predicted"/>
<sequence length="278" mass="29627">MVARLRAAGCVFAEDEARILIDAVTSCAHEASSSGLAPERSNSLLAEFVARRVAGEPLEQIVGWVEFAGQRLHVAPGVFVPRQRTALLAKATMRAVESAGPGARFLEAFCGVGPVATTVSRALPETQIHLGDHDETALERARKNVGPSVNCHRLTCLKGLPQTLLGSFDVISAVPPYVPDAAAEFLPREAIEHEAPTALFGGADGLDLVRCLIRESGEWLAPGGVLLIELGREQRHTAADFAGARGFRASCILGDDEQTTVLELRRPWQAGHTTPTDA</sequence>
<dbReference type="SUPFAM" id="SSF53335">
    <property type="entry name" value="S-adenosyl-L-methionine-dependent methyltransferases"/>
    <property type="match status" value="1"/>
</dbReference>
<dbReference type="InterPro" id="IPR029063">
    <property type="entry name" value="SAM-dependent_MTases_sf"/>
</dbReference>
<evidence type="ECO:0000259" key="1">
    <source>
        <dbReference type="Pfam" id="PF05175"/>
    </source>
</evidence>
<comment type="caution">
    <text evidence="2">The sequence shown here is derived from an EMBL/GenBank/DDBJ whole genome shotgun (WGS) entry which is preliminary data.</text>
</comment>
<protein>
    <submittedName>
        <fullName evidence="2">Methyltransferase</fullName>
    </submittedName>
</protein>
<dbReference type="PANTHER" id="PTHR18895">
    <property type="entry name" value="HEMK METHYLTRANSFERASE"/>
    <property type="match status" value="1"/>
</dbReference>
<dbReference type="InterPro" id="IPR007848">
    <property type="entry name" value="Small_mtfrase_dom"/>
</dbReference>
<dbReference type="OrthoDB" id="9800643at2"/>
<gene>
    <name evidence="2" type="ORF">FO013_10550</name>
</gene>
<name>A0A556CF42_BREAU</name>
<dbReference type="GO" id="GO:0008168">
    <property type="term" value="F:methyltransferase activity"/>
    <property type="evidence" value="ECO:0007669"/>
    <property type="project" value="UniProtKB-KW"/>
</dbReference>
<feature type="domain" description="Methyltransferase small" evidence="1">
    <location>
        <begin position="101"/>
        <end position="199"/>
    </location>
</feature>
<dbReference type="Gene3D" id="3.40.50.150">
    <property type="entry name" value="Vaccinia Virus protein VP39"/>
    <property type="match status" value="1"/>
</dbReference>
<dbReference type="Gene3D" id="1.10.8.10">
    <property type="entry name" value="DNA helicase RuvA subunit, C-terminal domain"/>
    <property type="match status" value="1"/>
</dbReference>